<evidence type="ECO:0000313" key="1">
    <source>
        <dbReference type="EMBL" id="EFB31952.1"/>
    </source>
</evidence>
<evidence type="ECO:0000313" key="2">
    <source>
        <dbReference type="Proteomes" id="UP000004079"/>
    </source>
</evidence>
<protein>
    <submittedName>
        <fullName evidence="1">Uncharacterized protein</fullName>
    </submittedName>
</protein>
<proteinExistence type="predicted"/>
<organism evidence="1 2">
    <name type="scientific">Segatella oris F0302</name>
    <dbReference type="NCBI Taxonomy" id="649760"/>
    <lineage>
        <taxon>Bacteria</taxon>
        <taxon>Pseudomonadati</taxon>
        <taxon>Bacteroidota</taxon>
        <taxon>Bacteroidia</taxon>
        <taxon>Bacteroidales</taxon>
        <taxon>Prevotellaceae</taxon>
        <taxon>Segatella</taxon>
    </lineage>
</organism>
<reference evidence="1 2" key="1">
    <citation type="submission" date="2009-11" db="EMBL/GenBank/DDBJ databases">
        <authorList>
            <person name="Weinstock G."/>
            <person name="Sodergren E."/>
            <person name="Clifton S."/>
            <person name="Fulton L."/>
            <person name="Fulton B."/>
            <person name="Courtney L."/>
            <person name="Fronick C."/>
            <person name="Harrison M."/>
            <person name="Strong C."/>
            <person name="Farmer C."/>
            <person name="Delahaunty K."/>
            <person name="Markovic C."/>
            <person name="Hall O."/>
            <person name="Minx P."/>
            <person name="Tomlinson C."/>
            <person name="Mitreva M."/>
            <person name="Nelson J."/>
            <person name="Hou S."/>
            <person name="Wollam A."/>
            <person name="Pepin K.H."/>
            <person name="Johnson M."/>
            <person name="Bhonagiri V."/>
            <person name="Nash W.E."/>
            <person name="Warren W."/>
            <person name="Chinwalla A."/>
            <person name="Mardis E.R."/>
            <person name="Wilson R.K."/>
        </authorList>
    </citation>
    <scope>NUCLEOTIDE SEQUENCE [LARGE SCALE GENOMIC DNA]</scope>
    <source>
        <strain evidence="1 2">F0302</strain>
    </source>
</reference>
<dbReference type="Proteomes" id="UP000004079">
    <property type="component" value="Unassembled WGS sequence"/>
</dbReference>
<name>D1QRU6_9BACT</name>
<accession>D1QRU6</accession>
<dbReference type="AlphaFoldDB" id="D1QRU6"/>
<dbReference type="STRING" id="649760.HMPREF0971_01701"/>
<dbReference type="HOGENOM" id="CLU_3203587_0_0_10"/>
<gene>
    <name evidence="1" type="ORF">HMPREF0971_01701</name>
</gene>
<comment type="caution">
    <text evidence="1">The sequence shown here is derived from an EMBL/GenBank/DDBJ whole genome shotgun (WGS) entry which is preliminary data.</text>
</comment>
<dbReference type="EMBL" id="ACUZ02000031">
    <property type="protein sequence ID" value="EFB31952.1"/>
    <property type="molecule type" value="Genomic_DNA"/>
</dbReference>
<sequence>MSFTTPEILIWAHIITDVNIKINDKMLLWVIVFLILLMTNKKGYI</sequence>